<keyword evidence="2" id="KW-1185">Reference proteome</keyword>
<protein>
    <submittedName>
        <fullName evidence="1">CopG family transcriptional regulator</fullName>
    </submittedName>
</protein>
<gene>
    <name evidence="1" type="ORF">ET524_09375</name>
</gene>
<evidence type="ECO:0000313" key="1">
    <source>
        <dbReference type="EMBL" id="RXZ54667.1"/>
    </source>
</evidence>
<dbReference type="InterPro" id="IPR013321">
    <property type="entry name" value="Arc_rbn_hlx_hlx"/>
</dbReference>
<dbReference type="OrthoDB" id="3176518at2"/>
<accession>A0A4V1QU43</accession>
<comment type="caution">
    <text evidence="1">The sequence shown here is derived from an EMBL/GenBank/DDBJ whole genome shotgun (WGS) entry which is preliminary data.</text>
</comment>
<reference evidence="1 2" key="1">
    <citation type="submission" date="2019-01" db="EMBL/GenBank/DDBJ databases">
        <title>Senegalimassilia sp. nov. KGMB04484 isolated human feces.</title>
        <authorList>
            <person name="Han K.-I."/>
            <person name="Kim J.-S."/>
            <person name="Lee K.C."/>
            <person name="Suh M.K."/>
            <person name="Eom M.K."/>
            <person name="Lee J.H."/>
            <person name="Park S.-H."/>
            <person name="Kang S.W."/>
            <person name="Park J.-E."/>
            <person name="Oh B.S."/>
            <person name="Yu S.Y."/>
            <person name="Choi S.-H."/>
            <person name="Lee D.H."/>
            <person name="Yoon H."/>
            <person name="Kim B.-Y."/>
            <person name="Lee J.H."/>
            <person name="Lee J.-S."/>
        </authorList>
    </citation>
    <scope>NUCLEOTIDE SEQUENCE [LARGE SCALE GENOMIC DNA]</scope>
    <source>
        <strain evidence="1 2">KGMB04484</strain>
    </source>
</reference>
<dbReference type="AlphaFoldDB" id="A0A4V1QU43"/>
<dbReference type="GO" id="GO:0006355">
    <property type="term" value="P:regulation of DNA-templated transcription"/>
    <property type="evidence" value="ECO:0007669"/>
    <property type="project" value="InterPro"/>
</dbReference>
<dbReference type="EMBL" id="SDPW01000001">
    <property type="protein sequence ID" value="RXZ54667.1"/>
    <property type="molecule type" value="Genomic_DNA"/>
</dbReference>
<name>A0A4V1QU43_9ACTN</name>
<dbReference type="Proteomes" id="UP000293345">
    <property type="component" value="Unassembled WGS sequence"/>
</dbReference>
<dbReference type="RefSeq" id="WP_129425271.1">
    <property type="nucleotide sequence ID" value="NZ_SDPW01000001.1"/>
</dbReference>
<organism evidence="1 2">
    <name type="scientific">Senegalimassilia faecalis</name>
    <dbReference type="NCBI Taxonomy" id="2509433"/>
    <lineage>
        <taxon>Bacteria</taxon>
        <taxon>Bacillati</taxon>
        <taxon>Actinomycetota</taxon>
        <taxon>Coriobacteriia</taxon>
        <taxon>Coriobacteriales</taxon>
        <taxon>Coriobacteriaceae</taxon>
        <taxon>Senegalimassilia</taxon>
    </lineage>
</organism>
<sequence>MKVMSAEEIEKRFGITQEQLDQWEADATAGIFHGEPVGPVYYAPGYGPGRPLMFDEEMKQVGFKEPVSRIGLIDARAAQLGMKRSEYLRHLVEEDLKIAGIA</sequence>
<evidence type="ECO:0000313" key="2">
    <source>
        <dbReference type="Proteomes" id="UP000293345"/>
    </source>
</evidence>
<dbReference type="Gene3D" id="1.10.1220.10">
    <property type="entry name" value="Met repressor-like"/>
    <property type="match status" value="1"/>
</dbReference>
<proteinExistence type="predicted"/>